<dbReference type="PROSITE" id="PS50168">
    <property type="entry name" value="DED"/>
    <property type="match status" value="1"/>
</dbReference>
<comment type="caution">
    <text evidence="3">The sequence shown here is derived from an EMBL/GenBank/DDBJ whole genome shotgun (WGS) entry which is preliminary data.</text>
</comment>
<dbReference type="GO" id="GO:0031265">
    <property type="term" value="C:CD95 death-inducing signaling complex"/>
    <property type="evidence" value="ECO:0007669"/>
    <property type="project" value="TreeGrafter"/>
</dbReference>
<gene>
    <name evidence="3" type="primary">Fadd</name>
    <name evidence="3" type="ORF">NEOCOR_R07773</name>
</gene>
<dbReference type="AlphaFoldDB" id="A0A7L2RCY3"/>
<dbReference type="InterPro" id="IPR011029">
    <property type="entry name" value="DEATH-like_dom_sf"/>
</dbReference>
<dbReference type="PANTHER" id="PTHR15077">
    <property type="entry name" value="FAS-ASSOCIATING DEATH DOMAIN-CONTAINING PROTEIN FADD"/>
    <property type="match status" value="1"/>
</dbReference>
<dbReference type="OrthoDB" id="100767at2759"/>
<dbReference type="GO" id="GO:0089720">
    <property type="term" value="F:caspase binding"/>
    <property type="evidence" value="ECO:0007669"/>
    <property type="project" value="TreeGrafter"/>
</dbReference>
<evidence type="ECO:0000313" key="3">
    <source>
        <dbReference type="EMBL" id="NXS07132.1"/>
    </source>
</evidence>
<dbReference type="GO" id="GO:0097191">
    <property type="term" value="P:extrinsic apoptotic signaling pathway"/>
    <property type="evidence" value="ECO:0007669"/>
    <property type="project" value="TreeGrafter"/>
</dbReference>
<feature type="domain" description="DED" evidence="2">
    <location>
        <begin position="3"/>
        <end position="81"/>
    </location>
</feature>
<dbReference type="GO" id="GO:0005123">
    <property type="term" value="F:death receptor binding"/>
    <property type="evidence" value="ECO:0007669"/>
    <property type="project" value="TreeGrafter"/>
</dbReference>
<dbReference type="SMART" id="SM00005">
    <property type="entry name" value="DEATH"/>
    <property type="match status" value="1"/>
</dbReference>
<dbReference type="InterPro" id="IPR001875">
    <property type="entry name" value="DED_dom"/>
</dbReference>
<dbReference type="Pfam" id="PF00531">
    <property type="entry name" value="Death"/>
    <property type="match status" value="1"/>
</dbReference>
<dbReference type="InterPro" id="IPR016729">
    <property type="entry name" value="FADD"/>
</dbReference>
<dbReference type="PANTHER" id="PTHR15077:SF10">
    <property type="entry name" value="FAS-ASSOCIATED DEATH DOMAIN PROTEIN"/>
    <property type="match status" value="1"/>
</dbReference>
<evidence type="ECO:0000313" key="4">
    <source>
        <dbReference type="Proteomes" id="UP000560066"/>
    </source>
</evidence>
<evidence type="ECO:0000259" key="1">
    <source>
        <dbReference type="PROSITE" id="PS50017"/>
    </source>
</evidence>
<dbReference type="PROSITE" id="PS50017">
    <property type="entry name" value="DEATH_DOMAIN"/>
    <property type="match status" value="1"/>
</dbReference>
<dbReference type="Gene3D" id="1.10.533.10">
    <property type="entry name" value="Death Domain, Fas"/>
    <property type="match status" value="2"/>
</dbReference>
<dbReference type="Pfam" id="PF01335">
    <property type="entry name" value="DED"/>
    <property type="match status" value="1"/>
</dbReference>
<name>A0A7L2RCY3_9PASS</name>
<dbReference type="FunFam" id="1.10.533.10:FF:000059">
    <property type="entry name" value="Fas-associated via death domain"/>
    <property type="match status" value="1"/>
</dbReference>
<dbReference type="CDD" id="cd08336">
    <property type="entry name" value="DED_FADD"/>
    <property type="match status" value="1"/>
</dbReference>
<feature type="domain" description="Death" evidence="1">
    <location>
        <begin position="103"/>
        <end position="185"/>
    </location>
</feature>
<feature type="non-terminal residue" evidence="3">
    <location>
        <position position="185"/>
    </location>
</feature>
<feature type="non-terminal residue" evidence="3">
    <location>
        <position position="1"/>
    </location>
</feature>
<organism evidence="3 4">
    <name type="scientific">Neodrepanis coruscans</name>
    <name type="common">wattled asity</name>
    <dbReference type="NCBI Taxonomy" id="254563"/>
    <lineage>
        <taxon>Eukaryota</taxon>
        <taxon>Metazoa</taxon>
        <taxon>Chordata</taxon>
        <taxon>Craniata</taxon>
        <taxon>Vertebrata</taxon>
        <taxon>Euteleostomi</taxon>
        <taxon>Archelosauria</taxon>
        <taxon>Archosauria</taxon>
        <taxon>Dinosauria</taxon>
        <taxon>Saurischia</taxon>
        <taxon>Theropoda</taxon>
        <taxon>Coelurosauria</taxon>
        <taxon>Aves</taxon>
        <taxon>Neognathae</taxon>
        <taxon>Neoaves</taxon>
        <taxon>Telluraves</taxon>
        <taxon>Australaves</taxon>
        <taxon>Passeriformes</taxon>
        <taxon>Philepittidae</taxon>
        <taxon>Neodrepanis</taxon>
    </lineage>
</organism>
<dbReference type="GO" id="GO:0042981">
    <property type="term" value="P:regulation of apoptotic process"/>
    <property type="evidence" value="ECO:0007669"/>
    <property type="project" value="InterPro"/>
</dbReference>
<proteinExistence type="predicted"/>
<keyword evidence="4" id="KW-1185">Reference proteome</keyword>
<reference evidence="3 4" key="1">
    <citation type="submission" date="2019-09" db="EMBL/GenBank/DDBJ databases">
        <title>Bird 10,000 Genomes (B10K) Project - Family phase.</title>
        <authorList>
            <person name="Zhang G."/>
        </authorList>
    </citation>
    <scope>NUCLEOTIDE SEQUENCE [LARGE SCALE GENOMIC DNA]</scope>
    <source>
        <strain evidence="3">B10K-DU-002-79</strain>
    </source>
</reference>
<dbReference type="GO" id="GO:0045089">
    <property type="term" value="P:positive regulation of innate immune response"/>
    <property type="evidence" value="ECO:0007669"/>
    <property type="project" value="TreeGrafter"/>
</dbReference>
<sequence length="185" mass="21222">VNPFLSLQFSISSGLSDAELHEMKFLCGDRVGKARLESVRSGMDLFGILMERGLIAPDDLKYLKRLLEHLQRADLLLLVKRFEEEGELGDPAEQPDEHEKRLLKVAVDVICENIGKEWKRLMRELGMSDVKLDRIEEAHRNDLYEKIVQGLRQWQKWKGKDAKVADLIRGLRGCSLNLVADLVEN</sequence>
<dbReference type="EMBL" id="VYZS01016151">
    <property type="protein sequence ID" value="NXS07132.1"/>
    <property type="molecule type" value="Genomic_DNA"/>
</dbReference>
<dbReference type="SUPFAM" id="SSF47986">
    <property type="entry name" value="DEATH domain"/>
    <property type="match status" value="1"/>
</dbReference>
<accession>A0A7L2RCY3</accession>
<evidence type="ECO:0000259" key="2">
    <source>
        <dbReference type="PROSITE" id="PS50168"/>
    </source>
</evidence>
<protein>
    <submittedName>
        <fullName evidence="3">FADD protein</fullName>
    </submittedName>
</protein>
<dbReference type="Proteomes" id="UP000560066">
    <property type="component" value="Unassembled WGS sequence"/>
</dbReference>
<dbReference type="InterPro" id="IPR000488">
    <property type="entry name" value="Death_dom"/>
</dbReference>
<dbReference type="SMART" id="SM00031">
    <property type="entry name" value="DED"/>
    <property type="match status" value="1"/>
</dbReference>